<dbReference type="AlphaFoldDB" id="X1A696"/>
<keyword evidence="1" id="KW-1133">Transmembrane helix</keyword>
<dbReference type="Pfam" id="PF13641">
    <property type="entry name" value="Glyco_tranf_2_3"/>
    <property type="match status" value="1"/>
</dbReference>
<proteinExistence type="predicted"/>
<dbReference type="InterPro" id="IPR029044">
    <property type="entry name" value="Nucleotide-diphossugar_trans"/>
</dbReference>
<accession>X1A696</accession>
<evidence type="ECO:0008006" key="3">
    <source>
        <dbReference type="Google" id="ProtNLM"/>
    </source>
</evidence>
<dbReference type="Gene3D" id="3.90.550.10">
    <property type="entry name" value="Spore Coat Polysaccharide Biosynthesis Protein SpsA, Chain A"/>
    <property type="match status" value="1"/>
</dbReference>
<organism evidence="2">
    <name type="scientific">marine sediment metagenome</name>
    <dbReference type="NCBI Taxonomy" id="412755"/>
    <lineage>
        <taxon>unclassified sequences</taxon>
        <taxon>metagenomes</taxon>
        <taxon>ecological metagenomes</taxon>
    </lineage>
</organism>
<dbReference type="PANTHER" id="PTHR43179">
    <property type="entry name" value="RHAMNOSYLTRANSFERASE WBBL"/>
    <property type="match status" value="1"/>
</dbReference>
<gene>
    <name evidence="2" type="ORF">S01H4_23342</name>
</gene>
<dbReference type="PANTHER" id="PTHR43179:SF7">
    <property type="entry name" value="RHAMNOSYLTRANSFERASE WBBL"/>
    <property type="match status" value="1"/>
</dbReference>
<keyword evidence="1" id="KW-0472">Membrane</keyword>
<comment type="caution">
    <text evidence="2">The sequence shown here is derived from an EMBL/GenBank/DDBJ whole genome shotgun (WGS) entry which is preliminary data.</text>
</comment>
<protein>
    <recommendedName>
        <fullName evidence="3">Glycosyltransferase 2-like domain-containing protein</fullName>
    </recommendedName>
</protein>
<dbReference type="EMBL" id="BART01010814">
    <property type="protein sequence ID" value="GAG77264.1"/>
    <property type="molecule type" value="Genomic_DNA"/>
</dbReference>
<feature type="non-terminal residue" evidence="2">
    <location>
        <position position="1"/>
    </location>
</feature>
<sequence length="154" mass="18257">SVFNAAAHTILTDIFPNNPFSKKYKLADIGRDNPFKVDWVSGSCMIIRRKALEDTGILDENYFMYVEDLDICYRMWQKNWEVYYYPEAEIMHYIAGSSDSGKIKASFRMQRSVFYFFWKNYRRSWKIILIPLLALTLGFRLFLTIVKSPFSGQR</sequence>
<name>X1A696_9ZZZZ</name>
<feature type="transmembrane region" description="Helical" evidence="1">
    <location>
        <begin position="127"/>
        <end position="146"/>
    </location>
</feature>
<reference evidence="2" key="1">
    <citation type="journal article" date="2014" name="Front. Microbiol.">
        <title>High frequency of phylogenetically diverse reductive dehalogenase-homologous genes in deep subseafloor sedimentary metagenomes.</title>
        <authorList>
            <person name="Kawai M."/>
            <person name="Futagami T."/>
            <person name="Toyoda A."/>
            <person name="Takaki Y."/>
            <person name="Nishi S."/>
            <person name="Hori S."/>
            <person name="Arai W."/>
            <person name="Tsubouchi T."/>
            <person name="Morono Y."/>
            <person name="Uchiyama I."/>
            <person name="Ito T."/>
            <person name="Fujiyama A."/>
            <person name="Inagaki F."/>
            <person name="Takami H."/>
        </authorList>
    </citation>
    <scope>NUCLEOTIDE SEQUENCE</scope>
    <source>
        <strain evidence="2">Expedition CK06-06</strain>
    </source>
</reference>
<evidence type="ECO:0000313" key="2">
    <source>
        <dbReference type="EMBL" id="GAG77264.1"/>
    </source>
</evidence>
<dbReference type="SUPFAM" id="SSF53448">
    <property type="entry name" value="Nucleotide-diphospho-sugar transferases"/>
    <property type="match status" value="1"/>
</dbReference>
<evidence type="ECO:0000256" key="1">
    <source>
        <dbReference type="SAM" id="Phobius"/>
    </source>
</evidence>
<keyword evidence="1" id="KW-0812">Transmembrane</keyword>